<evidence type="ECO:0000256" key="2">
    <source>
        <dbReference type="ARBA" id="ARBA00022692"/>
    </source>
</evidence>
<dbReference type="SMART" id="SM00382">
    <property type="entry name" value="AAA"/>
    <property type="match status" value="1"/>
</dbReference>
<dbReference type="InterPro" id="IPR003439">
    <property type="entry name" value="ABC_transporter-like_ATP-bd"/>
</dbReference>
<dbReference type="Gene3D" id="3.40.50.300">
    <property type="entry name" value="P-loop containing nucleotide triphosphate hydrolases"/>
    <property type="match status" value="1"/>
</dbReference>
<evidence type="ECO:0000256" key="3">
    <source>
        <dbReference type="ARBA" id="ARBA00022741"/>
    </source>
</evidence>
<dbReference type="InterPro" id="IPR003593">
    <property type="entry name" value="AAA+_ATPase"/>
</dbReference>
<feature type="transmembrane region" description="Helical" evidence="7">
    <location>
        <begin position="293"/>
        <end position="312"/>
    </location>
</feature>
<dbReference type="EMBL" id="JBBNGJ010000004">
    <property type="protein sequence ID" value="MEQ2592762.1"/>
    <property type="molecule type" value="Genomic_DNA"/>
</dbReference>
<keyword evidence="3" id="KW-0547">Nucleotide-binding</keyword>
<dbReference type="Proteomes" id="UP001494672">
    <property type="component" value="Unassembled WGS sequence"/>
</dbReference>
<name>A0ABV1I992_9FIRM</name>
<evidence type="ECO:0000256" key="4">
    <source>
        <dbReference type="ARBA" id="ARBA00022840"/>
    </source>
</evidence>
<dbReference type="Gene3D" id="1.20.1560.10">
    <property type="entry name" value="ABC transporter type 1, transmembrane domain"/>
    <property type="match status" value="1"/>
</dbReference>
<evidence type="ECO:0000259" key="8">
    <source>
        <dbReference type="PROSITE" id="PS50893"/>
    </source>
</evidence>
<comment type="subcellular location">
    <subcellularLocation>
        <location evidence="1">Cell membrane</location>
        <topology evidence="1">Multi-pass membrane protein</topology>
    </subcellularLocation>
</comment>
<organism evidence="10 11">
    <name type="scientific">Coprococcus aceti</name>
    <dbReference type="NCBI Taxonomy" id="2981786"/>
    <lineage>
        <taxon>Bacteria</taxon>
        <taxon>Bacillati</taxon>
        <taxon>Bacillota</taxon>
        <taxon>Clostridia</taxon>
        <taxon>Lachnospirales</taxon>
        <taxon>Lachnospiraceae</taxon>
        <taxon>Coprococcus</taxon>
    </lineage>
</organism>
<feature type="transmembrane region" description="Helical" evidence="7">
    <location>
        <begin position="262"/>
        <end position="281"/>
    </location>
</feature>
<feature type="transmembrane region" description="Helical" evidence="7">
    <location>
        <begin position="68"/>
        <end position="95"/>
    </location>
</feature>
<dbReference type="SUPFAM" id="SSF52540">
    <property type="entry name" value="P-loop containing nucleoside triphosphate hydrolases"/>
    <property type="match status" value="1"/>
</dbReference>
<keyword evidence="5 7" id="KW-1133">Transmembrane helix</keyword>
<keyword evidence="11" id="KW-1185">Reference proteome</keyword>
<evidence type="ECO:0000256" key="5">
    <source>
        <dbReference type="ARBA" id="ARBA00022989"/>
    </source>
</evidence>
<dbReference type="CDD" id="cd07346">
    <property type="entry name" value="ABC_6TM_exporters"/>
    <property type="match status" value="1"/>
</dbReference>
<dbReference type="PROSITE" id="PS50929">
    <property type="entry name" value="ABC_TM1F"/>
    <property type="match status" value="1"/>
</dbReference>
<dbReference type="Pfam" id="PF00664">
    <property type="entry name" value="ABC_membrane"/>
    <property type="match status" value="1"/>
</dbReference>
<dbReference type="SUPFAM" id="SSF90123">
    <property type="entry name" value="ABC transporter transmembrane region"/>
    <property type="match status" value="1"/>
</dbReference>
<evidence type="ECO:0000313" key="10">
    <source>
        <dbReference type="EMBL" id="MEQ2592762.1"/>
    </source>
</evidence>
<gene>
    <name evidence="10" type="ORF">AAAU18_07500</name>
</gene>
<feature type="transmembrane region" description="Helical" evidence="7">
    <location>
        <begin position="167"/>
        <end position="184"/>
    </location>
</feature>
<dbReference type="RefSeq" id="WP_055303794.1">
    <property type="nucleotide sequence ID" value="NZ_JBBNGJ010000004.1"/>
</dbReference>
<feature type="domain" description="ABC transporter" evidence="8">
    <location>
        <begin position="350"/>
        <end position="585"/>
    </location>
</feature>
<dbReference type="InterPro" id="IPR039421">
    <property type="entry name" value="Type_1_exporter"/>
</dbReference>
<dbReference type="PROSITE" id="PS50893">
    <property type="entry name" value="ABC_TRANSPORTER_2"/>
    <property type="match status" value="1"/>
</dbReference>
<evidence type="ECO:0000256" key="7">
    <source>
        <dbReference type="SAM" id="Phobius"/>
    </source>
</evidence>
<evidence type="ECO:0000256" key="6">
    <source>
        <dbReference type="ARBA" id="ARBA00023136"/>
    </source>
</evidence>
<feature type="domain" description="ABC transmembrane type-1" evidence="9">
    <location>
        <begin position="24"/>
        <end position="270"/>
    </location>
</feature>
<keyword evidence="4 10" id="KW-0067">ATP-binding</keyword>
<dbReference type="InterPro" id="IPR011527">
    <property type="entry name" value="ABC1_TM_dom"/>
</dbReference>
<evidence type="ECO:0000256" key="1">
    <source>
        <dbReference type="ARBA" id="ARBA00004651"/>
    </source>
</evidence>
<dbReference type="Pfam" id="PF00005">
    <property type="entry name" value="ABC_tran"/>
    <property type="match status" value="1"/>
</dbReference>
<keyword evidence="2 7" id="KW-0812">Transmembrane</keyword>
<keyword evidence="6 7" id="KW-0472">Membrane</keyword>
<dbReference type="PANTHER" id="PTHR24221">
    <property type="entry name" value="ATP-BINDING CASSETTE SUB-FAMILY B"/>
    <property type="match status" value="1"/>
</dbReference>
<dbReference type="PANTHER" id="PTHR24221:SF397">
    <property type="entry name" value="ABC TRANSPORTER, ATP-BINDING TRANSMEMBRANE PROTEIN"/>
    <property type="match status" value="1"/>
</dbReference>
<dbReference type="InterPro" id="IPR036640">
    <property type="entry name" value="ABC1_TM_sf"/>
</dbReference>
<reference evidence="10 11" key="1">
    <citation type="submission" date="2024-04" db="EMBL/GenBank/DDBJ databases">
        <title>Human intestinal bacterial collection.</title>
        <authorList>
            <person name="Pauvert C."/>
            <person name="Hitch T.C.A."/>
            <person name="Clavel T."/>
        </authorList>
    </citation>
    <scope>NUCLEOTIDE SEQUENCE [LARGE SCALE GENOMIC DNA]</scope>
    <source>
        <strain evidence="10 11">CLA-AA-H181</strain>
    </source>
</reference>
<dbReference type="InterPro" id="IPR027417">
    <property type="entry name" value="P-loop_NTPase"/>
</dbReference>
<protein>
    <submittedName>
        <fullName evidence="10">ABC transporter ATP-binding protein</fullName>
    </submittedName>
</protein>
<evidence type="ECO:0000313" key="11">
    <source>
        <dbReference type="Proteomes" id="UP001494672"/>
    </source>
</evidence>
<accession>A0ABV1I992</accession>
<proteinExistence type="predicted"/>
<comment type="caution">
    <text evidence="10">The sequence shown here is derived from an EMBL/GenBank/DDBJ whole genome shotgun (WGS) entry which is preliminary data.</text>
</comment>
<sequence length="605" mass="66959">MSKKKNAELSRMWGFAGKRHWLTIASCILAGISTVLSIIPFVCIWFVIRDILYAMKKGDLSLAASSGHYAWLAVAFSLLSILLYFVALCCSHLAAFRTATNMKKEAMHHIVTLPLGYFSQNASGRLRKIIDDNAGLTEGFLAHQLPDLTGAVVMPVAVISLLFVFDWRLGICCLIPLAISVFFLKKMMGGDNADFMSGYMTALENMNKEAVEFVRGIPVVKVFQQTIYSFKNFHAAIEEYKKYASGYAICCRIPLTGFNITLNGTFILLIPTALMLFSAASGQADRQKLFLDFLFYSLFTPVCTTMMNRIMFASEQLMAAKSAVSRIEAILQEKPLKESNTQKQPKDASVVFEDVSFTYPGAKKKALYHVSFEVPDGKKIALVGASGSGKSTAASLIPRFYDVQEGDVLVGGVDVREIAKNDLMDQIAFVFQNTRLFNDTLLENIRASRPDATREEVMRAAEAAQCQDIIERLPNGLDTIVGSGGTYLSGGENQRIALARAILKDAPIIILDEATAFADAENEHQIQLAFEGLTSGKTVLMIAHRLSTIQDADMILVFGDGKIIERGNHDELLKQNGVYASMWKEYQTQIIWKVGTTVRKEENHD</sequence>
<dbReference type="GO" id="GO:0005524">
    <property type="term" value="F:ATP binding"/>
    <property type="evidence" value="ECO:0007669"/>
    <property type="project" value="UniProtKB-KW"/>
</dbReference>
<feature type="transmembrane region" description="Helical" evidence="7">
    <location>
        <begin position="21"/>
        <end position="48"/>
    </location>
</feature>
<evidence type="ECO:0000259" key="9">
    <source>
        <dbReference type="PROSITE" id="PS50929"/>
    </source>
</evidence>